<feature type="transmembrane region" description="Helical" evidence="1">
    <location>
        <begin position="103"/>
        <end position="126"/>
    </location>
</feature>
<evidence type="ECO:0000313" key="2">
    <source>
        <dbReference type="EMBL" id="THV62928.1"/>
    </source>
</evidence>
<evidence type="ECO:0008006" key="4">
    <source>
        <dbReference type="Google" id="ProtNLM"/>
    </source>
</evidence>
<protein>
    <recommendedName>
        <fullName evidence="4">DUF4234 domain-containing protein</fullName>
    </recommendedName>
</protein>
<organism evidence="2 3">
    <name type="scientific">Chryseobacterium candidae</name>
    <dbReference type="NCBI Taxonomy" id="1978493"/>
    <lineage>
        <taxon>Bacteria</taxon>
        <taxon>Pseudomonadati</taxon>
        <taxon>Bacteroidota</taxon>
        <taxon>Flavobacteriia</taxon>
        <taxon>Flavobacteriales</taxon>
        <taxon>Weeksellaceae</taxon>
        <taxon>Chryseobacterium group</taxon>
        <taxon>Chryseobacterium</taxon>
    </lineage>
</organism>
<sequence length="172" mass="20238">MLIKKAYYYLFYKFYKMSASAPSKWWSEGKASMAIGVLEIWTIISILIYYKILIDPSSNIMGTTIIWFIIIIAITIADYYIFHHKNKWKNIISEFDKLPRKKNILGSWIVFGLVLLITGNFIFSFYCLDRQARKDQVGPYAPEIVAKERREDSLQKAKQIENLKKIYGEDKK</sequence>
<feature type="transmembrane region" description="Helical" evidence="1">
    <location>
        <begin position="33"/>
        <end position="52"/>
    </location>
</feature>
<comment type="caution">
    <text evidence="2">The sequence shown here is derived from an EMBL/GenBank/DDBJ whole genome shotgun (WGS) entry which is preliminary data.</text>
</comment>
<dbReference type="RefSeq" id="WP_136521338.1">
    <property type="nucleotide sequence ID" value="NZ_SDLV01000004.1"/>
</dbReference>
<proteinExistence type="predicted"/>
<keyword evidence="3" id="KW-1185">Reference proteome</keyword>
<evidence type="ECO:0000313" key="3">
    <source>
        <dbReference type="Proteomes" id="UP000306038"/>
    </source>
</evidence>
<dbReference type="Proteomes" id="UP000306038">
    <property type="component" value="Unassembled WGS sequence"/>
</dbReference>
<feature type="transmembrane region" description="Helical" evidence="1">
    <location>
        <begin position="64"/>
        <end position="82"/>
    </location>
</feature>
<dbReference type="EMBL" id="SDLV01000004">
    <property type="protein sequence ID" value="THV62928.1"/>
    <property type="molecule type" value="Genomic_DNA"/>
</dbReference>
<keyword evidence="1" id="KW-0812">Transmembrane</keyword>
<evidence type="ECO:0000256" key="1">
    <source>
        <dbReference type="SAM" id="Phobius"/>
    </source>
</evidence>
<reference evidence="2 3" key="1">
    <citation type="submission" date="2019-01" db="EMBL/GenBank/DDBJ databases">
        <authorList>
            <person name="B I."/>
            <person name="Ch S."/>
            <person name="Ch V.R."/>
        </authorList>
    </citation>
    <scope>NUCLEOTIDE SEQUENCE [LARGE SCALE GENOMIC DNA]</scope>
    <source>
        <strain evidence="2 3">JC507</strain>
    </source>
</reference>
<gene>
    <name evidence="2" type="ORF">EK417_03440</name>
</gene>
<keyword evidence="1" id="KW-1133">Transmembrane helix</keyword>
<keyword evidence="1" id="KW-0472">Membrane</keyword>
<name>A0ABY2RBF1_9FLAO</name>
<accession>A0ABY2RBF1</accession>